<feature type="region of interest" description="Disordered" evidence="1">
    <location>
        <begin position="1"/>
        <end position="30"/>
    </location>
</feature>
<organism evidence="2">
    <name type="scientific">marine sediment metagenome</name>
    <dbReference type="NCBI Taxonomy" id="412755"/>
    <lineage>
        <taxon>unclassified sequences</taxon>
        <taxon>metagenomes</taxon>
        <taxon>ecological metagenomes</taxon>
    </lineage>
</organism>
<evidence type="ECO:0000313" key="2">
    <source>
        <dbReference type="EMBL" id="GAH51788.1"/>
    </source>
</evidence>
<evidence type="ECO:0000256" key="1">
    <source>
        <dbReference type="SAM" id="MobiDB-lite"/>
    </source>
</evidence>
<reference evidence="2" key="1">
    <citation type="journal article" date="2014" name="Front. Microbiol.">
        <title>High frequency of phylogenetically diverse reductive dehalogenase-homologous genes in deep subseafloor sedimentary metagenomes.</title>
        <authorList>
            <person name="Kawai M."/>
            <person name="Futagami T."/>
            <person name="Toyoda A."/>
            <person name="Takaki Y."/>
            <person name="Nishi S."/>
            <person name="Hori S."/>
            <person name="Arai W."/>
            <person name="Tsubouchi T."/>
            <person name="Morono Y."/>
            <person name="Uchiyama I."/>
            <person name="Ito T."/>
            <person name="Fujiyama A."/>
            <person name="Inagaki F."/>
            <person name="Takami H."/>
        </authorList>
    </citation>
    <scope>NUCLEOTIDE SEQUENCE</scope>
    <source>
        <strain evidence="2">Expedition CK06-06</strain>
    </source>
</reference>
<feature type="compositionally biased region" description="Basic and acidic residues" evidence="1">
    <location>
        <begin position="1"/>
        <end position="14"/>
    </location>
</feature>
<name>X1I2K2_9ZZZZ</name>
<accession>X1I2K2</accession>
<protein>
    <submittedName>
        <fullName evidence="2">Uncharacterized protein</fullName>
    </submittedName>
</protein>
<proteinExistence type="predicted"/>
<sequence length="55" mass="7014">MNDEPIETKQERREKRLKKKRERMPQHGRSLVKIYKDAILKRLKRRKVDKWRKRE</sequence>
<comment type="caution">
    <text evidence="2">The sequence shown here is derived from an EMBL/GenBank/DDBJ whole genome shotgun (WGS) entry which is preliminary data.</text>
</comment>
<gene>
    <name evidence="2" type="ORF">S03H2_39832</name>
</gene>
<dbReference type="AlphaFoldDB" id="X1I2K2"/>
<dbReference type="EMBL" id="BARU01024655">
    <property type="protein sequence ID" value="GAH51788.1"/>
    <property type="molecule type" value="Genomic_DNA"/>
</dbReference>